<name>A0ABY5WLZ8_9RHOB</name>
<evidence type="ECO:0000256" key="2">
    <source>
        <dbReference type="ARBA" id="ARBA00022723"/>
    </source>
</evidence>
<keyword evidence="1" id="KW-0001">2Fe-2S</keyword>
<evidence type="ECO:0000256" key="4">
    <source>
        <dbReference type="ARBA" id="ARBA00023014"/>
    </source>
</evidence>
<sequence>MTDTPEIAQKVPFPVEVTEGKTYFWCACGKSSRQPFCDGSHKDTGFEPVKYQAEKDGKVLFCGCKHSGKKPLCDGTHSKL</sequence>
<dbReference type="SMART" id="SM00704">
    <property type="entry name" value="ZnF_CDGSH"/>
    <property type="match status" value="2"/>
</dbReference>
<protein>
    <submittedName>
        <fullName evidence="6">CDGSH iron-sulfur domain-containing protein</fullName>
    </submittedName>
</protein>
<dbReference type="InterPro" id="IPR018967">
    <property type="entry name" value="FeS-contain_CDGSH-typ"/>
</dbReference>
<dbReference type="Pfam" id="PF09360">
    <property type="entry name" value="zf-CDGSH"/>
    <property type="match status" value="2"/>
</dbReference>
<reference evidence="6" key="1">
    <citation type="submission" date="2021-08" db="EMBL/GenBank/DDBJ databases">
        <authorList>
            <person name="Nwanade C."/>
            <person name="Wang M."/>
            <person name="Masoudi A."/>
            <person name="Yu Z."/>
            <person name="Liu J."/>
        </authorList>
    </citation>
    <scope>NUCLEOTIDE SEQUENCE</scope>
    <source>
        <strain evidence="6">S166</strain>
    </source>
</reference>
<keyword evidence="3" id="KW-0408">Iron</keyword>
<organism evidence="6 7">
    <name type="scientific">Leisingera aquaemixtae</name>
    <dbReference type="NCBI Taxonomy" id="1396826"/>
    <lineage>
        <taxon>Bacteria</taxon>
        <taxon>Pseudomonadati</taxon>
        <taxon>Pseudomonadota</taxon>
        <taxon>Alphaproteobacteria</taxon>
        <taxon>Rhodobacterales</taxon>
        <taxon>Roseobacteraceae</taxon>
        <taxon>Leisingera</taxon>
    </lineage>
</organism>
<proteinExistence type="predicted"/>
<dbReference type="PANTHER" id="PTHR46491:SF3">
    <property type="entry name" value="CDGSH IRON-SULFUR DOMAIN-CONTAINING PROTEIN 3, MITOCHONDRIAL"/>
    <property type="match status" value="1"/>
</dbReference>
<evidence type="ECO:0000259" key="5">
    <source>
        <dbReference type="SMART" id="SM00704"/>
    </source>
</evidence>
<dbReference type="Proteomes" id="UP001058514">
    <property type="component" value="Chromosome"/>
</dbReference>
<dbReference type="RefSeq" id="WP_259965190.1">
    <property type="nucleotide sequence ID" value="NZ_CP081051.1"/>
</dbReference>
<evidence type="ECO:0000313" key="6">
    <source>
        <dbReference type="EMBL" id="UWQ42460.1"/>
    </source>
</evidence>
<gene>
    <name evidence="6" type="ORF">K3718_05050</name>
</gene>
<evidence type="ECO:0000256" key="3">
    <source>
        <dbReference type="ARBA" id="ARBA00023004"/>
    </source>
</evidence>
<dbReference type="Gene3D" id="3.40.5.90">
    <property type="entry name" value="CDGSH iron-sulfur domain, mitoNEET-type"/>
    <property type="match status" value="2"/>
</dbReference>
<dbReference type="InterPro" id="IPR042216">
    <property type="entry name" value="MitoNEET_CISD"/>
</dbReference>
<keyword evidence="4" id="KW-0411">Iron-sulfur</keyword>
<evidence type="ECO:0000256" key="1">
    <source>
        <dbReference type="ARBA" id="ARBA00022714"/>
    </source>
</evidence>
<feature type="domain" description="Iron-binding zinc finger CDGSH type" evidence="5">
    <location>
        <begin position="10"/>
        <end position="47"/>
    </location>
</feature>
<dbReference type="EMBL" id="CP081051">
    <property type="protein sequence ID" value="UWQ42460.1"/>
    <property type="molecule type" value="Genomic_DNA"/>
</dbReference>
<keyword evidence="2" id="KW-0479">Metal-binding</keyword>
<accession>A0ABY5WLZ8</accession>
<dbReference type="PANTHER" id="PTHR46491">
    <property type="entry name" value="CDGSH IRON SULFUR DOMAIN PROTEIN HOMOLOG"/>
    <property type="match status" value="1"/>
</dbReference>
<evidence type="ECO:0000313" key="7">
    <source>
        <dbReference type="Proteomes" id="UP001058514"/>
    </source>
</evidence>
<keyword evidence="7" id="KW-1185">Reference proteome</keyword>
<dbReference type="InterPro" id="IPR052950">
    <property type="entry name" value="CISD"/>
</dbReference>
<feature type="domain" description="Iron-binding zinc finger CDGSH type" evidence="5">
    <location>
        <begin position="48"/>
        <end position="80"/>
    </location>
</feature>